<evidence type="ECO:0000256" key="1">
    <source>
        <dbReference type="SAM" id="MobiDB-lite"/>
    </source>
</evidence>
<feature type="compositionally biased region" description="Basic and acidic residues" evidence="1">
    <location>
        <begin position="239"/>
        <end position="259"/>
    </location>
</feature>
<feature type="region of interest" description="Disordered" evidence="1">
    <location>
        <begin position="221"/>
        <end position="263"/>
    </location>
</feature>
<sequence length="526" mass="57072">MSRAIPLPLARPPALAIVPRRPARASSSSSSPRRSRSLLRASSASTSEPFPLESTHGCHTGGCCTNDLVASLEARAGCPGALEDVNLRECGDGDVVAALAARAGEISTGSLAADILWYVTSTPRMRHLRESGHLLDAMCARHGPFRALHALYNDSVVPLAWMRGGEDAREGGDGPTPTATPVARSEDEKKTEKKEASTAAEDAANDDDAAAEHLRVRDADKAAARDALTSTPPNPRAAARADGHLRRDTAGGNKSDEPTLRMPPFGWHMPYDYLPRHLAYILRALVELPPPAPDDANAQASDRSPFPSGTDDDRALTAKSVAHLCGLFSRDAWHAEHVTHSDLASIVNAFAEVPAVLEAEHCGDFTKTARRALRELAKPVEAHAEAFTPAEYTRRSCPSRRLRGTFEPLKSILHSAQVFAVVRSYERAYDECWAHHPTVSGSNPVPIEPLPSSGHGKPLYSSSSSIDRYDRYARIDRWPRYAKTARFYDSQSELRDGCVPPLDPVRSMIRLVFTNFAFDSAQSIDG</sequence>
<dbReference type="EMBL" id="CP001574">
    <property type="protein sequence ID" value="ACO69015.1"/>
    <property type="molecule type" value="Genomic_DNA"/>
</dbReference>
<protein>
    <submittedName>
        <fullName evidence="2">Uncharacterized protein</fullName>
    </submittedName>
</protein>
<feature type="region of interest" description="Disordered" evidence="1">
    <location>
        <begin position="18"/>
        <end position="54"/>
    </location>
</feature>
<dbReference type="InParanoid" id="C1FEU6"/>
<evidence type="ECO:0000313" key="3">
    <source>
        <dbReference type="Proteomes" id="UP000002009"/>
    </source>
</evidence>
<evidence type="ECO:0000313" key="2">
    <source>
        <dbReference type="EMBL" id="ACO69015.1"/>
    </source>
</evidence>
<accession>C1FEU6</accession>
<feature type="region of interest" description="Disordered" evidence="1">
    <location>
        <begin position="292"/>
        <end position="313"/>
    </location>
</feature>
<feature type="region of interest" description="Disordered" evidence="1">
    <location>
        <begin position="166"/>
        <end position="208"/>
    </location>
</feature>
<feature type="compositionally biased region" description="Basic and acidic residues" evidence="1">
    <location>
        <begin position="184"/>
        <end position="196"/>
    </location>
</feature>
<keyword evidence="3" id="KW-1185">Reference proteome</keyword>
<dbReference type="RefSeq" id="XP_002507757.1">
    <property type="nucleotide sequence ID" value="XM_002507711.1"/>
</dbReference>
<gene>
    <name evidence="2" type="ORF">MICPUN_55574</name>
</gene>
<feature type="compositionally biased region" description="Low complexity" evidence="1">
    <location>
        <begin position="18"/>
        <end position="45"/>
    </location>
</feature>
<proteinExistence type="predicted"/>
<dbReference type="GeneID" id="8250303"/>
<dbReference type="KEGG" id="mis:MICPUN_55574"/>
<reference evidence="2 3" key="1">
    <citation type="journal article" date="2009" name="Science">
        <title>Green evolution and dynamic adaptations revealed by genomes of the marine picoeukaryotes Micromonas.</title>
        <authorList>
            <person name="Worden A.Z."/>
            <person name="Lee J.H."/>
            <person name="Mock T."/>
            <person name="Rouze P."/>
            <person name="Simmons M.P."/>
            <person name="Aerts A.L."/>
            <person name="Allen A.E."/>
            <person name="Cuvelier M.L."/>
            <person name="Derelle E."/>
            <person name="Everett M.V."/>
            <person name="Foulon E."/>
            <person name="Grimwood J."/>
            <person name="Gundlach H."/>
            <person name="Henrissat B."/>
            <person name="Napoli C."/>
            <person name="McDonald S.M."/>
            <person name="Parker M.S."/>
            <person name="Rombauts S."/>
            <person name="Salamov A."/>
            <person name="Von Dassow P."/>
            <person name="Badger J.H."/>
            <person name="Coutinho P.M."/>
            <person name="Demir E."/>
            <person name="Dubchak I."/>
            <person name="Gentemann C."/>
            <person name="Eikrem W."/>
            <person name="Gready J.E."/>
            <person name="John U."/>
            <person name="Lanier W."/>
            <person name="Lindquist E.A."/>
            <person name="Lucas S."/>
            <person name="Mayer K.F."/>
            <person name="Moreau H."/>
            <person name="Not F."/>
            <person name="Otillar R."/>
            <person name="Panaud O."/>
            <person name="Pangilinan J."/>
            <person name="Paulsen I."/>
            <person name="Piegu B."/>
            <person name="Poliakov A."/>
            <person name="Robbens S."/>
            <person name="Schmutz J."/>
            <person name="Toulza E."/>
            <person name="Wyss T."/>
            <person name="Zelensky A."/>
            <person name="Zhou K."/>
            <person name="Armbrust E.V."/>
            <person name="Bhattacharya D."/>
            <person name="Goodenough U.W."/>
            <person name="Van de Peer Y."/>
            <person name="Grigoriev I.V."/>
        </authorList>
    </citation>
    <scope>NUCLEOTIDE SEQUENCE [LARGE SCALE GENOMIC DNA]</scope>
    <source>
        <strain evidence="3">RCC299 / NOUM17</strain>
    </source>
</reference>
<organism evidence="2 3">
    <name type="scientific">Micromonas commoda (strain RCC299 / NOUM17 / CCMP2709)</name>
    <name type="common">Picoplanktonic green alga</name>
    <dbReference type="NCBI Taxonomy" id="296587"/>
    <lineage>
        <taxon>Eukaryota</taxon>
        <taxon>Viridiplantae</taxon>
        <taxon>Chlorophyta</taxon>
        <taxon>Mamiellophyceae</taxon>
        <taxon>Mamiellales</taxon>
        <taxon>Mamiellaceae</taxon>
        <taxon>Micromonas</taxon>
    </lineage>
</organism>
<name>C1FEU6_MICCC</name>
<dbReference type="AlphaFoldDB" id="C1FEU6"/>
<dbReference type="Proteomes" id="UP000002009">
    <property type="component" value="Chromosome 1"/>
</dbReference>